<dbReference type="AlphaFoldDB" id="A0AAW1FEM0"/>
<accession>A0AAW1FEM0</accession>
<evidence type="ECO:0000313" key="3">
    <source>
        <dbReference type="Proteomes" id="UP001488805"/>
    </source>
</evidence>
<sequence length="123" mass="13996">MAEHRGQTDGRQQPRRDVFDRAAAPGAAHKKDLQSKAPGREQWAKCRLSQFSFTQQLAGNQQVGMLSTPHGRTEGNLTTARPRGTTCRQMIKIVREPIKRRCDPKPLCWRSVLLEHLFDTFSL</sequence>
<evidence type="ECO:0000313" key="2">
    <source>
        <dbReference type="EMBL" id="KAK9533135.1"/>
    </source>
</evidence>
<dbReference type="EMBL" id="JBCEZU010000067">
    <property type="protein sequence ID" value="KAK9533135.1"/>
    <property type="molecule type" value="Genomic_DNA"/>
</dbReference>
<dbReference type="Proteomes" id="UP001488805">
    <property type="component" value="Unassembled WGS sequence"/>
</dbReference>
<feature type="compositionally biased region" description="Basic and acidic residues" evidence="1">
    <location>
        <begin position="1"/>
        <end position="20"/>
    </location>
</feature>
<protein>
    <submittedName>
        <fullName evidence="2">Uncharacterized protein</fullName>
    </submittedName>
</protein>
<organism evidence="2 3">
    <name type="scientific">Zoarces viviparus</name>
    <name type="common">Viviparous eelpout</name>
    <name type="synonym">Blennius viviparus</name>
    <dbReference type="NCBI Taxonomy" id="48416"/>
    <lineage>
        <taxon>Eukaryota</taxon>
        <taxon>Metazoa</taxon>
        <taxon>Chordata</taxon>
        <taxon>Craniata</taxon>
        <taxon>Vertebrata</taxon>
        <taxon>Euteleostomi</taxon>
        <taxon>Actinopterygii</taxon>
        <taxon>Neopterygii</taxon>
        <taxon>Teleostei</taxon>
        <taxon>Neoteleostei</taxon>
        <taxon>Acanthomorphata</taxon>
        <taxon>Eupercaria</taxon>
        <taxon>Perciformes</taxon>
        <taxon>Cottioidei</taxon>
        <taxon>Zoarcales</taxon>
        <taxon>Zoarcidae</taxon>
        <taxon>Zoarcinae</taxon>
        <taxon>Zoarces</taxon>
    </lineage>
</organism>
<evidence type="ECO:0000256" key="1">
    <source>
        <dbReference type="SAM" id="MobiDB-lite"/>
    </source>
</evidence>
<name>A0AAW1FEM0_ZOAVI</name>
<feature type="compositionally biased region" description="Basic and acidic residues" evidence="1">
    <location>
        <begin position="29"/>
        <end position="39"/>
    </location>
</feature>
<comment type="caution">
    <text evidence="2">The sequence shown here is derived from an EMBL/GenBank/DDBJ whole genome shotgun (WGS) entry which is preliminary data.</text>
</comment>
<feature type="region of interest" description="Disordered" evidence="1">
    <location>
        <begin position="1"/>
        <end position="39"/>
    </location>
</feature>
<gene>
    <name evidence="2" type="ORF">VZT92_008288</name>
</gene>
<keyword evidence="3" id="KW-1185">Reference proteome</keyword>
<reference evidence="2 3" key="1">
    <citation type="journal article" date="2024" name="Genome Biol. Evol.">
        <title>Chromosome-level genome assembly of the viviparous eelpout Zoarces viviparus.</title>
        <authorList>
            <person name="Fuhrmann N."/>
            <person name="Brasseur M.V."/>
            <person name="Bakowski C.E."/>
            <person name="Podsiadlowski L."/>
            <person name="Prost S."/>
            <person name="Krehenwinkel H."/>
            <person name="Mayer C."/>
        </authorList>
    </citation>
    <scope>NUCLEOTIDE SEQUENCE [LARGE SCALE GENOMIC DNA]</scope>
    <source>
        <strain evidence="2">NO-MEL_2022_Ind0_liver</strain>
    </source>
</reference>
<proteinExistence type="predicted"/>